<evidence type="ECO:0000256" key="1">
    <source>
        <dbReference type="SAM" id="Phobius"/>
    </source>
</evidence>
<evidence type="ECO:0008006" key="4">
    <source>
        <dbReference type="Google" id="ProtNLM"/>
    </source>
</evidence>
<sequence length="214" mass="23094">MKYLYIILVSFAFNVYGIETAAAENKDDLSETKTAPFVLDVPDSIPCAASQTGLVVDEFQAVEDTILPPCDIIFFKSGKLEYCKIIETSPTTISYKMCDYVDGPTIIVNKSTVQKIRYANGREEIIIAEKTAPINAYVKPPKDKLATLSLIFGLSSIGIALLVGIVFIPLVLAGIILGIISLAKIARRRGELRGKGAAITGILLCALVLLLLAL</sequence>
<keyword evidence="1" id="KW-0472">Membrane</keyword>
<organism evidence="2 3">
    <name type="scientific">Cytophaga hutchinsonii (strain ATCC 33406 / DSM 1761 / CIP 103989 / NBRC 15051 / NCIMB 9469 / D465)</name>
    <dbReference type="NCBI Taxonomy" id="269798"/>
    <lineage>
        <taxon>Bacteria</taxon>
        <taxon>Pseudomonadati</taxon>
        <taxon>Bacteroidota</taxon>
        <taxon>Cytophagia</taxon>
        <taxon>Cytophagales</taxon>
        <taxon>Cytophagaceae</taxon>
        <taxon>Cytophaga</taxon>
    </lineage>
</organism>
<gene>
    <name evidence="2" type="ordered locus">CHU_3585</name>
</gene>
<dbReference type="RefSeq" id="WP_011586925.1">
    <property type="nucleotide sequence ID" value="NC_008255.1"/>
</dbReference>
<proteinExistence type="predicted"/>
<feature type="transmembrane region" description="Helical" evidence="1">
    <location>
        <begin position="195"/>
        <end position="213"/>
    </location>
</feature>
<keyword evidence="3" id="KW-1185">Reference proteome</keyword>
<reference evidence="2 3" key="1">
    <citation type="journal article" date="2007" name="Appl. Environ. Microbiol.">
        <title>Genome sequence of the cellulolytic gliding bacterium Cytophaga hutchinsonii.</title>
        <authorList>
            <person name="Xie G."/>
            <person name="Bruce D.C."/>
            <person name="Challacombe J.F."/>
            <person name="Chertkov O."/>
            <person name="Detter J.C."/>
            <person name="Gilna P."/>
            <person name="Han C.S."/>
            <person name="Lucas S."/>
            <person name="Misra M."/>
            <person name="Myers G.L."/>
            <person name="Richardson P."/>
            <person name="Tapia R."/>
            <person name="Thayer N."/>
            <person name="Thompson L.S."/>
            <person name="Brettin T.S."/>
            <person name="Henrissat B."/>
            <person name="Wilson D.B."/>
            <person name="McBride M.J."/>
        </authorList>
    </citation>
    <scope>NUCLEOTIDE SEQUENCE [LARGE SCALE GENOMIC DNA]</scope>
    <source>
        <strain evidence="3">ATCC 33406 / DSM 1761 / CIP 103989 / NBRC 15051 / NCIMB 9469 / D465</strain>
    </source>
</reference>
<keyword evidence="1" id="KW-1133">Transmembrane helix</keyword>
<dbReference type="AlphaFoldDB" id="A0A6N4SWH0"/>
<evidence type="ECO:0000313" key="3">
    <source>
        <dbReference type="Proteomes" id="UP000001822"/>
    </source>
</evidence>
<feature type="transmembrane region" description="Helical" evidence="1">
    <location>
        <begin position="150"/>
        <end position="183"/>
    </location>
</feature>
<protein>
    <recommendedName>
        <fullName evidence="4">DUF4190 domain-containing protein</fullName>
    </recommendedName>
</protein>
<accession>A0A6N4SWH0</accession>
<evidence type="ECO:0000313" key="2">
    <source>
        <dbReference type="EMBL" id="ABG60818.1"/>
    </source>
</evidence>
<keyword evidence="1" id="KW-0812">Transmembrane</keyword>
<name>A0A6N4SWH0_CYTH3</name>
<dbReference type="EMBL" id="CP000383">
    <property type="protein sequence ID" value="ABG60818.1"/>
    <property type="molecule type" value="Genomic_DNA"/>
</dbReference>
<dbReference type="KEGG" id="chu:CHU_3585"/>
<dbReference type="Proteomes" id="UP000001822">
    <property type="component" value="Chromosome"/>
</dbReference>
<dbReference type="OrthoDB" id="1427164at2"/>